<sequence length="1899" mass="212144">MSTNPSARNARLRGFLNAVLNGEKPVGSQGDLFLDAIAAHQDPPACIGHIIASKTGLSSLKEAIHSDFSTSFFNGPVAAFLQYLQAPALKTIGGGQYLTKVILTIVDPPIFWSPFVEAFRQSNLQENTSLCFAWLLLQLIMMPGETAVCYRKVAEDKATLYLLLNLTHPDGKAIGQRIEKILSTSATVAHPEKGYSPGGRHDNDFADFREIAILPTADEILNTDKPFLRPSSALDDPETMDVRAALYLDNQFRLLREDMLYEMREETRMVLGPKNGKSGRAFVIDGLSIFGVHCGQEGRRCKWGLMLKCDGDLPQLKGKSDLPKRKAYLKDDAQGKKVLKHQSLVCLLVDGRVSAFPTINRDEDLLAKQPPIIVLQFYEYRSVTKTLLDLKTAKKIKLVQINTAVFSYEPVLSALQNIKDLPLSRELIFWEDSSAMEFVQHSSKMESLVRKIQSNPRQDLKSYLGSSKSIILDKAQAVSLLSGLTQTVSLIQGPPGTGKSFIGALLAKFIHDYSEQTILVVCYTNHALDQFLDDLVDNGIPPESLVRLGGKITPQTEHMSLYKQTPVSKATKADWKIIDDCKAEAEIHARSLNLAFEQYKTSSVADFEVMAHIEFEDYEFFKAFSIPVSQDGMTHVGKQGRAVDAQYLLNQWSDGKDAGIFKRDPNVVNATNIWAMSPAARQARTEMWKTDILKYQVKDLCESAKLYNQCQTELQRKFDEKHVDILRSKRIIGCTTTGAVKYKDIIQGASPDILLVEEAGEILESHVITALGVDAKQMILIGDHKQLRPKVNHYALTVEKGEGYDLNMSLFERLVLKGYPHSTLVSQHRMRPEISALIRHLTYPDLTDASRTSGRPNLRGVRDTIVFIDHTIPEDDNKSLADRRDMNSKSSKQNMFEVEMVLKIVRYLIQQGYKTQELVVLTPYLGQLQKLREVLSQETDPVLNDLDMYELIRAGVMTAPTKHSKNPQLRLVTIDNYQGEESDVVIASLCRSNPDNDIGFMSSPERLNVLLSRARNALIMIGNANTFTNARKGKAMWSKLLQLLRAQGHVYDGFPVSCCQHPNRTALLKIPADFAIECPDGGCNSPCGTQLSCGIHTCPSKCHSSTLVRHTQLRCQQIIEERCLQGHLQSRKCHQTPFPCKKCEQEAILAERKRRKEFELQQKRELQQAEHERRLKDLEEKIEAEAQIVKDAHLAQQRAQLLRQKQDDLNAAQSFAASFLSFLPTFSTSSTAQSSQAGSHGPGDAPPGKLDSKVTPESPRRSRSQSSSPHSPPRSRPRTPPGNSATSRKSSPEIEWQRQKDVEGASCTAIDAVMGMIGLDDVKRQILRIKDKIEVTQRQNTSIKDERFNIVFLGNPGTGKTTVARHYAKFLTFFKIIPGEAFLETTGARLAHEGISGAQKLVDQAINAGGGAIFIDEAYQLTSQHGNSSHQGGQVLDFLLAEMENRVGVLVFILAGYSKQMEKFFEHNPGLPSRVPYTLKFADYTDEELLSMFAQLIQKKYLGKMQVQDGVKGLYSRISVRRLGRRRGREGFGNARDLQVMFTRITERQAERISQIRREGQRPDDFFLQQEDIIGPDPGQAIKRSAAWADLQSLTGLQSVKESVSNLFDLVCANYHRELAEQQPMELPLNRVFLGSPGTGKTTVGKLYGQILVDIGMLSNGEVVVKNPADFVGSYIGHSEANTKAILASTVGKVLIIDEAYMLFGGRSHTDSFKTAVIDTIVAEVQSVAGDDRCVLLLGYEAQMREMFQAAFKFEDFTNPELRDILDNKLKKQDLSATDAAKDVAMELLGRERNRPNFGNGGAVENLLGETKIRYMARMRGSRPPTVIVLEPQDFDPDFDRHLHANQNLDKMFEDVVGCEDIIDKLRGYQKVSRVMKARGEDTRDMIPTNFVFKGPPGV</sequence>
<dbReference type="GO" id="GO:0004386">
    <property type="term" value="F:helicase activity"/>
    <property type="evidence" value="ECO:0007669"/>
    <property type="project" value="InterPro"/>
</dbReference>
<dbReference type="PRINTS" id="PR00819">
    <property type="entry name" value="CBXCFQXSUPER"/>
</dbReference>
<dbReference type="FunFam" id="3.40.50.300:FF:001660">
    <property type="entry name" value="NF-X1 finger and helicase protein, putative"/>
    <property type="match status" value="1"/>
</dbReference>
<evidence type="ECO:0000256" key="5">
    <source>
        <dbReference type="SAM" id="MobiDB-lite"/>
    </source>
</evidence>
<dbReference type="CDD" id="cd18808">
    <property type="entry name" value="SF1_C_Upf1"/>
    <property type="match status" value="1"/>
</dbReference>
<evidence type="ECO:0000256" key="2">
    <source>
        <dbReference type="ARBA" id="ARBA00022741"/>
    </source>
</evidence>
<evidence type="ECO:0000256" key="3">
    <source>
        <dbReference type="ARBA" id="ARBA00022840"/>
    </source>
</evidence>
<dbReference type="SMART" id="SM00382">
    <property type="entry name" value="AAA"/>
    <property type="match status" value="3"/>
</dbReference>
<dbReference type="FunFam" id="3.40.50.300:FF:000216">
    <property type="entry name" value="Type VII secretion ATPase EccA"/>
    <property type="match status" value="2"/>
</dbReference>
<dbReference type="Gene3D" id="3.40.50.300">
    <property type="entry name" value="P-loop containing nucleotide triphosphate hydrolases"/>
    <property type="match status" value="4"/>
</dbReference>
<dbReference type="STRING" id="765440.A0A0C3GMD0"/>
<evidence type="ECO:0000313" key="7">
    <source>
        <dbReference type="EMBL" id="KIM91666.1"/>
    </source>
</evidence>
<dbReference type="InterPro" id="IPR027417">
    <property type="entry name" value="P-loop_NTPase"/>
</dbReference>
<feature type="compositionally biased region" description="Basic and acidic residues" evidence="5">
    <location>
        <begin position="1290"/>
        <end position="1301"/>
    </location>
</feature>
<evidence type="ECO:0000256" key="4">
    <source>
        <dbReference type="SAM" id="Coils"/>
    </source>
</evidence>
<feature type="region of interest" description="Disordered" evidence="5">
    <location>
        <begin position="1229"/>
        <end position="1301"/>
    </location>
</feature>
<feature type="coiled-coil region" evidence="4">
    <location>
        <begin position="1149"/>
        <end position="1195"/>
    </location>
</feature>
<dbReference type="OrthoDB" id="2423195at2759"/>
<dbReference type="InterPro" id="IPR041679">
    <property type="entry name" value="DNA2/NAM7-like_C"/>
</dbReference>
<feature type="domain" description="AAA+ ATPase" evidence="6">
    <location>
        <begin position="1628"/>
        <end position="1758"/>
    </location>
</feature>
<dbReference type="InterPro" id="IPR003959">
    <property type="entry name" value="ATPase_AAA_core"/>
</dbReference>
<dbReference type="InParanoid" id="A0A0C3GMD0"/>
<dbReference type="Pfam" id="PF00004">
    <property type="entry name" value="AAA"/>
    <property type="match status" value="2"/>
</dbReference>
<dbReference type="PANTHER" id="PTHR43392">
    <property type="entry name" value="AAA-TYPE ATPASE FAMILY PROTEIN / ANKYRIN REPEAT FAMILY PROTEIN"/>
    <property type="match status" value="1"/>
</dbReference>
<dbReference type="InterPro" id="IPR000641">
    <property type="entry name" value="CbxX/CfxQ"/>
</dbReference>
<dbReference type="Proteomes" id="UP000054166">
    <property type="component" value="Unassembled WGS sequence"/>
</dbReference>
<comment type="similarity">
    <text evidence="1">Belongs to the CbxX/CfxQ family.</text>
</comment>
<dbReference type="CDD" id="cd00009">
    <property type="entry name" value="AAA"/>
    <property type="match status" value="1"/>
</dbReference>
<dbReference type="GO" id="GO:0005524">
    <property type="term" value="F:ATP binding"/>
    <property type="evidence" value="ECO:0007669"/>
    <property type="project" value="UniProtKB-KW"/>
</dbReference>
<keyword evidence="3" id="KW-0067">ATP-binding</keyword>
<keyword evidence="4" id="KW-0175">Coiled coil</keyword>
<evidence type="ECO:0000259" key="6">
    <source>
        <dbReference type="SMART" id="SM00382"/>
    </source>
</evidence>
<feature type="domain" description="AAA+ ATPase" evidence="6">
    <location>
        <begin position="485"/>
        <end position="906"/>
    </location>
</feature>
<feature type="compositionally biased region" description="Basic and acidic residues" evidence="5">
    <location>
        <begin position="1250"/>
        <end position="1260"/>
    </location>
</feature>
<organism evidence="7 8">
    <name type="scientific">Piloderma croceum (strain F 1598)</name>
    <dbReference type="NCBI Taxonomy" id="765440"/>
    <lineage>
        <taxon>Eukaryota</taxon>
        <taxon>Fungi</taxon>
        <taxon>Dikarya</taxon>
        <taxon>Basidiomycota</taxon>
        <taxon>Agaricomycotina</taxon>
        <taxon>Agaricomycetes</taxon>
        <taxon>Agaricomycetidae</taxon>
        <taxon>Atheliales</taxon>
        <taxon>Atheliaceae</taxon>
        <taxon>Piloderma</taxon>
    </lineage>
</organism>
<dbReference type="InterPro" id="IPR041627">
    <property type="entry name" value="AAA_lid_6"/>
</dbReference>
<dbReference type="Pfam" id="PF17866">
    <property type="entry name" value="AAA_lid_6"/>
    <property type="match status" value="1"/>
</dbReference>
<dbReference type="InterPro" id="IPR041677">
    <property type="entry name" value="DNA2/NAM7_AAA_11"/>
</dbReference>
<dbReference type="Pfam" id="PF13086">
    <property type="entry name" value="AAA_11"/>
    <property type="match status" value="1"/>
</dbReference>
<dbReference type="InterPro" id="IPR050773">
    <property type="entry name" value="CbxX/CfxQ_RuBisCO_ESX"/>
</dbReference>
<dbReference type="CDD" id="cd06008">
    <property type="entry name" value="NF-X1-zinc-finger"/>
    <property type="match status" value="1"/>
</dbReference>
<dbReference type="CDD" id="cd17936">
    <property type="entry name" value="EEXXEc_NFX1"/>
    <property type="match status" value="1"/>
</dbReference>
<dbReference type="InterPro" id="IPR047187">
    <property type="entry name" value="SF1_C_Upf1"/>
</dbReference>
<proteinExistence type="inferred from homology"/>
<keyword evidence="2" id="KW-0547">Nucleotide-binding</keyword>
<dbReference type="EMBL" id="KN832971">
    <property type="protein sequence ID" value="KIM91666.1"/>
    <property type="molecule type" value="Genomic_DNA"/>
</dbReference>
<dbReference type="FunFam" id="1.10.8.60:FF:000160">
    <property type="entry name" value="WGS project CABT00000000 data, contig 2.55"/>
    <property type="match status" value="1"/>
</dbReference>
<feature type="domain" description="AAA+ ATPase" evidence="6">
    <location>
        <begin position="1346"/>
        <end position="1481"/>
    </location>
</feature>
<name>A0A0C3GMD0_PILCF</name>
<dbReference type="GO" id="GO:0016887">
    <property type="term" value="F:ATP hydrolysis activity"/>
    <property type="evidence" value="ECO:0007669"/>
    <property type="project" value="InterPro"/>
</dbReference>
<evidence type="ECO:0000256" key="1">
    <source>
        <dbReference type="ARBA" id="ARBA00010378"/>
    </source>
</evidence>
<accession>A0A0C3GMD0</accession>
<reference evidence="8" key="2">
    <citation type="submission" date="2015-01" db="EMBL/GenBank/DDBJ databases">
        <title>Evolutionary Origins and Diversification of the Mycorrhizal Mutualists.</title>
        <authorList>
            <consortium name="DOE Joint Genome Institute"/>
            <consortium name="Mycorrhizal Genomics Consortium"/>
            <person name="Kohler A."/>
            <person name="Kuo A."/>
            <person name="Nagy L.G."/>
            <person name="Floudas D."/>
            <person name="Copeland A."/>
            <person name="Barry K.W."/>
            <person name="Cichocki N."/>
            <person name="Veneault-Fourrey C."/>
            <person name="LaButti K."/>
            <person name="Lindquist E.A."/>
            <person name="Lipzen A."/>
            <person name="Lundell T."/>
            <person name="Morin E."/>
            <person name="Murat C."/>
            <person name="Riley R."/>
            <person name="Ohm R."/>
            <person name="Sun H."/>
            <person name="Tunlid A."/>
            <person name="Henrissat B."/>
            <person name="Grigoriev I.V."/>
            <person name="Hibbett D.S."/>
            <person name="Martin F."/>
        </authorList>
    </citation>
    <scope>NUCLEOTIDE SEQUENCE [LARGE SCALE GENOMIC DNA]</scope>
    <source>
        <strain evidence="8">F 1598</strain>
    </source>
</reference>
<protein>
    <recommendedName>
        <fullName evidence="6">AAA+ ATPase domain-containing protein</fullName>
    </recommendedName>
</protein>
<dbReference type="SUPFAM" id="SSF52540">
    <property type="entry name" value="P-loop containing nucleoside triphosphate hydrolases"/>
    <property type="match status" value="3"/>
</dbReference>
<dbReference type="PANTHER" id="PTHR43392:SF2">
    <property type="entry name" value="AAA-TYPE ATPASE FAMILY PROTEIN _ ANKYRIN REPEAT FAMILY PROTEIN"/>
    <property type="match status" value="1"/>
</dbReference>
<dbReference type="Gene3D" id="1.10.8.60">
    <property type="match status" value="1"/>
</dbReference>
<reference evidence="7 8" key="1">
    <citation type="submission" date="2014-04" db="EMBL/GenBank/DDBJ databases">
        <authorList>
            <consortium name="DOE Joint Genome Institute"/>
            <person name="Kuo A."/>
            <person name="Tarkka M."/>
            <person name="Buscot F."/>
            <person name="Kohler A."/>
            <person name="Nagy L.G."/>
            <person name="Floudas D."/>
            <person name="Copeland A."/>
            <person name="Barry K.W."/>
            <person name="Cichocki N."/>
            <person name="Veneault-Fourrey C."/>
            <person name="LaButti K."/>
            <person name="Lindquist E.A."/>
            <person name="Lipzen A."/>
            <person name="Lundell T."/>
            <person name="Morin E."/>
            <person name="Murat C."/>
            <person name="Sun H."/>
            <person name="Tunlid A."/>
            <person name="Henrissat B."/>
            <person name="Grigoriev I.V."/>
            <person name="Hibbett D.S."/>
            <person name="Martin F."/>
            <person name="Nordberg H.P."/>
            <person name="Cantor M.N."/>
            <person name="Hua S.X."/>
        </authorList>
    </citation>
    <scope>NUCLEOTIDE SEQUENCE [LARGE SCALE GENOMIC DNA]</scope>
    <source>
        <strain evidence="7 8">F 1598</strain>
    </source>
</reference>
<dbReference type="HOGENOM" id="CLU_001133_0_0_1"/>
<dbReference type="Pfam" id="PF13087">
    <property type="entry name" value="AAA_12"/>
    <property type="match status" value="1"/>
</dbReference>
<dbReference type="InterPro" id="IPR003593">
    <property type="entry name" value="AAA+_ATPase"/>
</dbReference>
<evidence type="ECO:0000313" key="8">
    <source>
        <dbReference type="Proteomes" id="UP000054166"/>
    </source>
</evidence>
<gene>
    <name evidence="7" type="ORF">PILCRDRAFT_810951</name>
</gene>
<keyword evidence="8" id="KW-1185">Reference proteome</keyword>
<feature type="compositionally biased region" description="Pro residues" evidence="5">
    <location>
        <begin position="1270"/>
        <end position="1280"/>
    </location>
</feature>